<name>A0A382E517_9ZZZZ</name>
<feature type="non-terminal residue" evidence="6">
    <location>
        <position position="1"/>
    </location>
</feature>
<feature type="non-terminal residue" evidence="6">
    <location>
        <position position="193"/>
    </location>
</feature>
<gene>
    <name evidence="6" type="ORF">METZ01_LOCUS198078</name>
</gene>
<dbReference type="InterPro" id="IPR015421">
    <property type="entry name" value="PyrdxlP-dep_Trfase_major"/>
</dbReference>
<dbReference type="AlphaFoldDB" id="A0A382E517"/>
<dbReference type="EMBL" id="UINC01042501">
    <property type="protein sequence ID" value="SVB45224.1"/>
    <property type="molecule type" value="Genomic_DNA"/>
</dbReference>
<evidence type="ECO:0000313" key="6">
    <source>
        <dbReference type="EMBL" id="SVB45224.1"/>
    </source>
</evidence>
<dbReference type="GO" id="GO:0030170">
    <property type="term" value="F:pyridoxal phosphate binding"/>
    <property type="evidence" value="ECO:0007669"/>
    <property type="project" value="InterPro"/>
</dbReference>
<keyword evidence="4" id="KW-0663">Pyridoxal phosphate</keyword>
<sequence length="193" mass="20970">VEALTDGIRDLPLNRYPDRSAFRLRERLAERCGLEVGQVFAANGSNEVIQSILLAYGGPDRSVAVFEPTYGMHAQIARTTGTRVVSGRRNDRFLLDPGQVTSLVEAEHPEVLFLCSPNNPTGTLDPDGLVDIAVEAVGDYGGLVVVDEAYGEFASTNALDRIGEDRSLLVTRTFSKTWAMAGIRLGYLLGPSW</sequence>
<dbReference type="SUPFAM" id="SSF53383">
    <property type="entry name" value="PLP-dependent transferases"/>
    <property type="match status" value="1"/>
</dbReference>
<protein>
    <recommendedName>
        <fullName evidence="5">Aminotransferase class I/classII large domain-containing protein</fullName>
    </recommendedName>
</protein>
<keyword evidence="3" id="KW-0808">Transferase</keyword>
<accession>A0A382E517</accession>
<dbReference type="InterPro" id="IPR004839">
    <property type="entry name" value="Aminotransferase_I/II_large"/>
</dbReference>
<feature type="domain" description="Aminotransferase class I/classII large" evidence="5">
    <location>
        <begin position="13"/>
        <end position="192"/>
    </location>
</feature>
<evidence type="ECO:0000259" key="5">
    <source>
        <dbReference type="Pfam" id="PF00155"/>
    </source>
</evidence>
<evidence type="ECO:0000256" key="1">
    <source>
        <dbReference type="ARBA" id="ARBA00001933"/>
    </source>
</evidence>
<organism evidence="6">
    <name type="scientific">marine metagenome</name>
    <dbReference type="NCBI Taxonomy" id="408172"/>
    <lineage>
        <taxon>unclassified sequences</taxon>
        <taxon>metagenomes</taxon>
        <taxon>ecological metagenomes</taxon>
    </lineage>
</organism>
<dbReference type="InterPro" id="IPR015424">
    <property type="entry name" value="PyrdxlP-dep_Trfase"/>
</dbReference>
<evidence type="ECO:0000256" key="4">
    <source>
        <dbReference type="ARBA" id="ARBA00022898"/>
    </source>
</evidence>
<evidence type="ECO:0000256" key="3">
    <source>
        <dbReference type="ARBA" id="ARBA00022679"/>
    </source>
</evidence>
<dbReference type="Gene3D" id="3.40.640.10">
    <property type="entry name" value="Type I PLP-dependent aspartate aminotransferase-like (Major domain)"/>
    <property type="match status" value="1"/>
</dbReference>
<comment type="cofactor">
    <cofactor evidence="1">
        <name>pyridoxal 5'-phosphate</name>
        <dbReference type="ChEBI" id="CHEBI:597326"/>
    </cofactor>
</comment>
<dbReference type="Pfam" id="PF00155">
    <property type="entry name" value="Aminotran_1_2"/>
    <property type="match status" value="1"/>
</dbReference>
<dbReference type="PANTHER" id="PTHR42885:SF2">
    <property type="entry name" value="HISTIDINOL-PHOSPHATE AMINOTRANSFERASE"/>
    <property type="match status" value="1"/>
</dbReference>
<dbReference type="GO" id="GO:0008483">
    <property type="term" value="F:transaminase activity"/>
    <property type="evidence" value="ECO:0007669"/>
    <property type="project" value="UniProtKB-KW"/>
</dbReference>
<dbReference type="CDD" id="cd00609">
    <property type="entry name" value="AAT_like"/>
    <property type="match status" value="1"/>
</dbReference>
<dbReference type="PANTHER" id="PTHR42885">
    <property type="entry name" value="HISTIDINOL-PHOSPHATE AMINOTRANSFERASE-RELATED"/>
    <property type="match status" value="1"/>
</dbReference>
<reference evidence="6" key="1">
    <citation type="submission" date="2018-05" db="EMBL/GenBank/DDBJ databases">
        <authorList>
            <person name="Lanie J.A."/>
            <person name="Ng W.-L."/>
            <person name="Kazmierczak K.M."/>
            <person name="Andrzejewski T.M."/>
            <person name="Davidsen T.M."/>
            <person name="Wayne K.J."/>
            <person name="Tettelin H."/>
            <person name="Glass J.I."/>
            <person name="Rusch D."/>
            <person name="Podicherti R."/>
            <person name="Tsui H.-C.T."/>
            <person name="Winkler M.E."/>
        </authorList>
    </citation>
    <scope>NUCLEOTIDE SEQUENCE</scope>
</reference>
<proteinExistence type="predicted"/>
<keyword evidence="2" id="KW-0032">Aminotransferase</keyword>
<evidence type="ECO:0000256" key="2">
    <source>
        <dbReference type="ARBA" id="ARBA00022576"/>
    </source>
</evidence>